<dbReference type="RefSeq" id="WP_382348722.1">
    <property type="nucleotide sequence ID" value="NZ_JBHSMC010000003.1"/>
</dbReference>
<evidence type="ECO:0008006" key="3">
    <source>
        <dbReference type="Google" id="ProtNLM"/>
    </source>
</evidence>
<evidence type="ECO:0000313" key="1">
    <source>
        <dbReference type="EMBL" id="MFC5464204.1"/>
    </source>
</evidence>
<dbReference type="EMBL" id="JBHSMC010000003">
    <property type="protein sequence ID" value="MFC5464204.1"/>
    <property type="molecule type" value="Genomic_DNA"/>
</dbReference>
<organism evidence="1 2">
    <name type="scientific">Lederbergia graminis</name>
    <dbReference type="NCBI Taxonomy" id="735518"/>
    <lineage>
        <taxon>Bacteria</taxon>
        <taxon>Bacillati</taxon>
        <taxon>Bacillota</taxon>
        <taxon>Bacilli</taxon>
        <taxon>Bacillales</taxon>
        <taxon>Bacillaceae</taxon>
        <taxon>Lederbergia</taxon>
    </lineage>
</organism>
<protein>
    <recommendedName>
        <fullName evidence="3">Tetratricopeptide repeat protein</fullName>
    </recommendedName>
</protein>
<reference evidence="2" key="1">
    <citation type="journal article" date="2019" name="Int. J. Syst. Evol. Microbiol.">
        <title>The Global Catalogue of Microorganisms (GCM) 10K type strain sequencing project: providing services to taxonomists for standard genome sequencing and annotation.</title>
        <authorList>
            <consortium name="The Broad Institute Genomics Platform"/>
            <consortium name="The Broad Institute Genome Sequencing Center for Infectious Disease"/>
            <person name="Wu L."/>
            <person name="Ma J."/>
        </authorList>
    </citation>
    <scope>NUCLEOTIDE SEQUENCE [LARGE SCALE GENOMIC DNA]</scope>
    <source>
        <strain evidence="2">CGMCC 1.12237</strain>
    </source>
</reference>
<accession>A0ABW0LEG2</accession>
<comment type="caution">
    <text evidence="1">The sequence shown here is derived from an EMBL/GenBank/DDBJ whole genome shotgun (WGS) entry which is preliminary data.</text>
</comment>
<name>A0ABW0LEG2_9BACI</name>
<sequence length="361" mass="43057">MNAASILDEFLNDSSTNPLSKHDSLLIQAYNLVKKELVKSNYSFEQVQLAHKIYGYMGDQGLNERVQLMREFLQNNLEASLENKFWANWELVDNLALLKRYREMIEEQKLFFEWTTNNMSDQYLIKVMFDSTQAIGWVQENQEDEWFEIYNQLIKKVEPTSQNRHDRILLVETATGLLIYNLHRYHAAKIELERYYDILNENTNWDQYNRFYIRLKSYQLGLYSGQDDWEKYDDIVEDAKVKIRSSASRISKEDKEAIDDVCDMAHELGTCLMWERRYEQAIPLFEYALENQGTGVTHFFYAICIWATRKDRNKTLHHLQSAESSIRGNGGLRSRYIHMFLEQPEFQEVWDDEEFLSVFNR</sequence>
<proteinExistence type="predicted"/>
<gene>
    <name evidence="1" type="ORF">ACFPM4_05460</name>
</gene>
<keyword evidence="2" id="KW-1185">Reference proteome</keyword>
<dbReference type="Proteomes" id="UP001596147">
    <property type="component" value="Unassembled WGS sequence"/>
</dbReference>
<evidence type="ECO:0000313" key="2">
    <source>
        <dbReference type="Proteomes" id="UP001596147"/>
    </source>
</evidence>